<dbReference type="RefSeq" id="WP_166466445.1">
    <property type="nucleotide sequence ID" value="NZ_CP050066.2"/>
</dbReference>
<feature type="signal peptide" evidence="1">
    <location>
        <begin position="1"/>
        <end position="19"/>
    </location>
</feature>
<dbReference type="AlphaFoldDB" id="A0A6G8ZXG7"/>
<evidence type="ECO:0000313" key="3">
    <source>
        <dbReference type="Proteomes" id="UP000500895"/>
    </source>
</evidence>
<evidence type="ECO:0008006" key="4">
    <source>
        <dbReference type="Google" id="ProtNLM"/>
    </source>
</evidence>
<protein>
    <recommendedName>
        <fullName evidence="4">VWA domain-containing protein</fullName>
    </recommendedName>
</protein>
<keyword evidence="1" id="KW-0732">Signal</keyword>
<organism evidence="2 3">
    <name type="scientific">Bradyrhizobium symbiodeficiens</name>
    <dbReference type="NCBI Taxonomy" id="1404367"/>
    <lineage>
        <taxon>Bacteria</taxon>
        <taxon>Pseudomonadati</taxon>
        <taxon>Pseudomonadota</taxon>
        <taxon>Alphaproteobacteria</taxon>
        <taxon>Hyphomicrobiales</taxon>
        <taxon>Nitrobacteraceae</taxon>
        <taxon>Bradyrhizobium</taxon>
    </lineage>
</organism>
<sequence length="536" mass="57784">MRTRIIAVLAFVFAGPAFAADKSVQVTPGTQGDLDPARLYVVKYSCGSNDGSGRMQAFRRLLSGALVSGSGTVNVSVTINSSAADANPAASGTTIFSSNILTVGYSIFNHAVSPASCNGLFFVNGLDNYSIAAEAGYTESTSVTDVLNDLATNVIDITNAFYPLIRITKPDGLDDKVTNTKKVLSSLESFRKLFTVPPYKGKSSEALRVGTNWVRALDDSGTVAWLRLDVQPIVGFLQSTAYKRYLIAFGDTSQKTAIGLDGDEGALRDRCTTIRQKYRSSGITDIKDAAYLMYRRLIAASSITRSQIVVCLGRETAQAALDLLKQKASPLDIIQEFRIDGDDIDTYAPAASASDQPHDRPSLASEMNAFATLISRHLQGGGLRGTQLSALLADFSPSLTVEDTTRDYKVLAALKVDDPNAVSVTLKNDDLLSKLKAGGIIRWGCVQATKKNKPDPTFRIYDPKIDSAVMLIAAIAKPDEDLDFNKTPTFGVHLLFDAAKPTESLHIKKLIFESDLRDVILRQNPSCVKNTPGAKT</sequence>
<proteinExistence type="predicted"/>
<name>A0A6G8ZXG7_9BRAD</name>
<accession>A0A6G8ZXG7</accession>
<gene>
    <name evidence="2" type="ORF">HAV00_01010</name>
</gene>
<feature type="chain" id="PRO_5026135547" description="VWA domain-containing protein" evidence="1">
    <location>
        <begin position="20"/>
        <end position="536"/>
    </location>
</feature>
<dbReference type="Proteomes" id="UP000500895">
    <property type="component" value="Chromosome"/>
</dbReference>
<evidence type="ECO:0000256" key="1">
    <source>
        <dbReference type="SAM" id="SignalP"/>
    </source>
</evidence>
<reference evidence="2 3" key="1">
    <citation type="journal article" date="2020" name="Int. J. Syst. Evol. Microbiol.">
        <title>Description and complete genome sequences of Bradyrhizobium symbiodeficiens sp. nov., a non-symbiotic bacterium associated with legumes native to Canada.</title>
        <authorList>
            <person name="Bromfield E.S.P."/>
            <person name="Cloutier S."/>
            <person name="Nguyen H.D.T."/>
        </authorList>
    </citation>
    <scope>NUCLEOTIDE SEQUENCE [LARGE SCALE GENOMIC DNA]</scope>
    <source>
        <strain evidence="2 3">101S1MB</strain>
    </source>
</reference>
<dbReference type="EMBL" id="CP050066">
    <property type="protein sequence ID" value="QIP04917.1"/>
    <property type="molecule type" value="Genomic_DNA"/>
</dbReference>
<evidence type="ECO:0000313" key="2">
    <source>
        <dbReference type="EMBL" id="QIP04917.1"/>
    </source>
</evidence>